<dbReference type="SMART" id="SM00086">
    <property type="entry name" value="PAC"/>
    <property type="match status" value="1"/>
</dbReference>
<dbReference type="PROSITE" id="PS50113">
    <property type="entry name" value="PAC"/>
    <property type="match status" value="1"/>
</dbReference>
<dbReference type="EMBL" id="JAXARY010000001">
    <property type="protein sequence ID" value="MDX8125864.1"/>
    <property type="molecule type" value="Genomic_DNA"/>
</dbReference>
<dbReference type="InterPro" id="IPR029787">
    <property type="entry name" value="Nucleotide_cyclase"/>
</dbReference>
<feature type="domain" description="EAL" evidence="5">
    <location>
        <begin position="439"/>
        <end position="693"/>
    </location>
</feature>
<evidence type="ECO:0000259" key="4">
    <source>
        <dbReference type="PROSITE" id="PS50113"/>
    </source>
</evidence>
<dbReference type="Gene3D" id="3.20.20.450">
    <property type="entry name" value="EAL domain"/>
    <property type="match status" value="1"/>
</dbReference>
<dbReference type="InterPro" id="IPR001610">
    <property type="entry name" value="PAC"/>
</dbReference>
<dbReference type="NCBIfam" id="TIGR00229">
    <property type="entry name" value="sensory_box"/>
    <property type="match status" value="1"/>
</dbReference>
<accession>A0ABU4UAQ4</accession>
<dbReference type="InterPro" id="IPR001633">
    <property type="entry name" value="EAL_dom"/>
</dbReference>
<dbReference type="SUPFAM" id="SSF141868">
    <property type="entry name" value="EAL domain-like"/>
    <property type="match status" value="1"/>
</dbReference>
<keyword evidence="1" id="KW-0597">Phosphoprotein</keyword>
<dbReference type="InterPro" id="IPR035919">
    <property type="entry name" value="EAL_sf"/>
</dbReference>
<dbReference type="InterPro" id="IPR001789">
    <property type="entry name" value="Sig_transdc_resp-reg_receiver"/>
</dbReference>
<dbReference type="PROSITE" id="PS50883">
    <property type="entry name" value="EAL"/>
    <property type="match status" value="1"/>
</dbReference>
<name>A0ABU4UAQ4_9GAMM</name>
<dbReference type="CDD" id="cd01949">
    <property type="entry name" value="GGDEF"/>
    <property type="match status" value="1"/>
</dbReference>
<dbReference type="Pfam" id="PF00072">
    <property type="entry name" value="Response_reg"/>
    <property type="match status" value="1"/>
</dbReference>
<dbReference type="SMART" id="SM00091">
    <property type="entry name" value="PAS"/>
    <property type="match status" value="1"/>
</dbReference>
<dbReference type="Pfam" id="PF00563">
    <property type="entry name" value="EAL"/>
    <property type="match status" value="1"/>
</dbReference>
<feature type="domain" description="PAC" evidence="4">
    <location>
        <begin position="205"/>
        <end position="259"/>
    </location>
</feature>
<evidence type="ECO:0000313" key="8">
    <source>
        <dbReference type="Proteomes" id="UP001284537"/>
    </source>
</evidence>
<reference evidence="7 8" key="1">
    <citation type="submission" date="2023-11" db="EMBL/GenBank/DDBJ databases">
        <authorList>
            <person name="Ouyang M.-Y."/>
        </authorList>
    </citation>
    <scope>NUCLEOTIDE SEQUENCE [LARGE SCALE GENOMIC DNA]</scope>
    <source>
        <strain evidence="7 8">OY6</strain>
    </source>
</reference>
<evidence type="ECO:0000313" key="7">
    <source>
        <dbReference type="EMBL" id="MDX8125864.1"/>
    </source>
</evidence>
<dbReference type="InterPro" id="IPR043128">
    <property type="entry name" value="Rev_trsase/Diguanyl_cyclase"/>
</dbReference>
<dbReference type="PROSITE" id="PS50112">
    <property type="entry name" value="PAS"/>
    <property type="match status" value="1"/>
</dbReference>
<dbReference type="InterPro" id="IPR000700">
    <property type="entry name" value="PAS-assoc_C"/>
</dbReference>
<gene>
    <name evidence="7" type="ORF">QLH52_01090</name>
</gene>
<dbReference type="Pfam" id="PF00990">
    <property type="entry name" value="GGDEF"/>
    <property type="match status" value="1"/>
</dbReference>
<evidence type="ECO:0000259" key="2">
    <source>
        <dbReference type="PROSITE" id="PS50110"/>
    </source>
</evidence>
<organism evidence="7 8">
    <name type="scientific">Methylomonas defluvii</name>
    <dbReference type="NCBI Taxonomy" id="3045149"/>
    <lineage>
        <taxon>Bacteria</taxon>
        <taxon>Pseudomonadati</taxon>
        <taxon>Pseudomonadota</taxon>
        <taxon>Gammaproteobacteria</taxon>
        <taxon>Methylococcales</taxon>
        <taxon>Methylococcaceae</taxon>
        <taxon>Methylomonas</taxon>
    </lineage>
</organism>
<evidence type="ECO:0000259" key="6">
    <source>
        <dbReference type="PROSITE" id="PS50887"/>
    </source>
</evidence>
<dbReference type="SMART" id="SM00267">
    <property type="entry name" value="GGDEF"/>
    <property type="match status" value="1"/>
</dbReference>
<dbReference type="SMART" id="SM00052">
    <property type="entry name" value="EAL"/>
    <property type="match status" value="1"/>
</dbReference>
<dbReference type="InterPro" id="IPR011006">
    <property type="entry name" value="CheY-like_superfamily"/>
</dbReference>
<dbReference type="PROSITE" id="PS50887">
    <property type="entry name" value="GGDEF"/>
    <property type="match status" value="1"/>
</dbReference>
<dbReference type="PANTHER" id="PTHR44757:SF2">
    <property type="entry name" value="BIOFILM ARCHITECTURE MAINTENANCE PROTEIN MBAA"/>
    <property type="match status" value="1"/>
</dbReference>
<feature type="domain" description="PAS" evidence="3">
    <location>
        <begin position="134"/>
        <end position="180"/>
    </location>
</feature>
<dbReference type="RefSeq" id="WP_319960274.1">
    <property type="nucleotide sequence ID" value="NZ_JAXARY010000001.1"/>
</dbReference>
<dbReference type="NCBIfam" id="TIGR00254">
    <property type="entry name" value="GGDEF"/>
    <property type="match status" value="1"/>
</dbReference>
<dbReference type="Gene3D" id="3.30.450.20">
    <property type="entry name" value="PAS domain"/>
    <property type="match status" value="1"/>
</dbReference>
<sequence>MDSMTTCKQTRILIVDDDSGAIRVLTQILKDVGKVYFTTDSTQALELALSVTPDFILLDIEMPELNGIDLCQRIKNQYALSDVPILFVTCHTDVDTETRALTAGAIDFIHKSANPVLIKTRVQNYLALKHHYDEQRKLAQAVEQSSDSIIITDIDGNIEYVNPMSEKSSGYSRQEMLGQNPRLLASGKTSAQAYQNLWSALTSGRTWRGEFINRRKDGSEYIERANVSPIAQADGKITHYLAIKTDITDQTLMQDEISRLGRFDSLTNLPNRRQLQERLRQVLSACSRHQHASALLFIDIDDFRRLNDIYGHSLGDKVLTEISLRLRQDCLRTEDVIARLGGDEFAVIIENLSKDLWVAASQAEEVAEKILVTITKPLVFDSIEQHLTASLGIYLFTGDDLDVEEAIKRADATMYRAKAAGKNCFKFYDPQIQRDIERRITLETDLRRAVSEQQLTIFFQPQFDQDKRLTGAEVLLRWEHSEQGMIPPSEFIPLAEEKGLIISIGLWVLKSACLQLRTWNMKPGWEQFQLSVNISPCQFRDKDFVSDLRELIIETGILPHHLVLEITESTVLEGVSSIIEKMNALKALGVRFSMDDFGTGYSSLSQLKQLPLNELKIDQSFVRELAIDANDEVIVRTIIAMGQNLGLTVIAEGVENASQYDKLLAQGCKHFQGYWFGRPLPAEAFEHMYQSASEYIHNS</sequence>
<feature type="modified residue" description="4-aspartylphosphate" evidence="1">
    <location>
        <position position="59"/>
    </location>
</feature>
<dbReference type="PANTHER" id="PTHR44757">
    <property type="entry name" value="DIGUANYLATE CYCLASE DGCP"/>
    <property type="match status" value="1"/>
</dbReference>
<dbReference type="InterPro" id="IPR000160">
    <property type="entry name" value="GGDEF_dom"/>
</dbReference>
<proteinExistence type="predicted"/>
<evidence type="ECO:0000256" key="1">
    <source>
        <dbReference type="PROSITE-ProRule" id="PRU00169"/>
    </source>
</evidence>
<dbReference type="CDD" id="cd00130">
    <property type="entry name" value="PAS"/>
    <property type="match status" value="1"/>
</dbReference>
<dbReference type="InterPro" id="IPR035965">
    <property type="entry name" value="PAS-like_dom_sf"/>
</dbReference>
<dbReference type="Pfam" id="PF13426">
    <property type="entry name" value="PAS_9"/>
    <property type="match status" value="1"/>
</dbReference>
<dbReference type="Gene3D" id="3.40.50.2300">
    <property type="match status" value="1"/>
</dbReference>
<dbReference type="PROSITE" id="PS50110">
    <property type="entry name" value="RESPONSE_REGULATORY"/>
    <property type="match status" value="1"/>
</dbReference>
<feature type="domain" description="Response regulatory" evidence="2">
    <location>
        <begin position="11"/>
        <end position="126"/>
    </location>
</feature>
<protein>
    <submittedName>
        <fullName evidence="7">EAL domain-containing protein</fullName>
    </submittedName>
</protein>
<keyword evidence="8" id="KW-1185">Reference proteome</keyword>
<dbReference type="InterPro" id="IPR052155">
    <property type="entry name" value="Biofilm_reg_signaling"/>
</dbReference>
<evidence type="ECO:0000259" key="3">
    <source>
        <dbReference type="PROSITE" id="PS50112"/>
    </source>
</evidence>
<comment type="caution">
    <text evidence="7">The sequence shown here is derived from an EMBL/GenBank/DDBJ whole genome shotgun (WGS) entry which is preliminary data.</text>
</comment>
<dbReference type="Gene3D" id="3.30.70.270">
    <property type="match status" value="1"/>
</dbReference>
<dbReference type="SMART" id="SM00448">
    <property type="entry name" value="REC"/>
    <property type="match status" value="1"/>
</dbReference>
<feature type="domain" description="GGDEF" evidence="6">
    <location>
        <begin position="291"/>
        <end position="430"/>
    </location>
</feature>
<evidence type="ECO:0000259" key="5">
    <source>
        <dbReference type="PROSITE" id="PS50883"/>
    </source>
</evidence>
<dbReference type="CDD" id="cd01948">
    <property type="entry name" value="EAL"/>
    <property type="match status" value="1"/>
</dbReference>
<dbReference type="Proteomes" id="UP001284537">
    <property type="component" value="Unassembled WGS sequence"/>
</dbReference>
<dbReference type="SUPFAM" id="SSF52172">
    <property type="entry name" value="CheY-like"/>
    <property type="match status" value="1"/>
</dbReference>
<dbReference type="SUPFAM" id="SSF55073">
    <property type="entry name" value="Nucleotide cyclase"/>
    <property type="match status" value="1"/>
</dbReference>
<dbReference type="SUPFAM" id="SSF55785">
    <property type="entry name" value="PYP-like sensor domain (PAS domain)"/>
    <property type="match status" value="1"/>
</dbReference>
<dbReference type="InterPro" id="IPR000014">
    <property type="entry name" value="PAS"/>
</dbReference>